<evidence type="ECO:0000313" key="8">
    <source>
        <dbReference type="Proteomes" id="UP000695562"/>
    </source>
</evidence>
<dbReference type="PANTHER" id="PTHR21373">
    <property type="entry name" value="GLUCOSE REPRESSIBLE PROTEIN MAK10"/>
    <property type="match status" value="1"/>
</dbReference>
<evidence type="ECO:0000256" key="3">
    <source>
        <dbReference type="ARBA" id="ARBA00022490"/>
    </source>
</evidence>
<dbReference type="Proteomes" id="UP000695562">
    <property type="component" value="Unassembled WGS sequence"/>
</dbReference>
<proteinExistence type="inferred from homology"/>
<comment type="subcellular location">
    <subcellularLocation>
        <location evidence="1">Cytoplasm</location>
    </subcellularLocation>
</comment>
<dbReference type="Pfam" id="PF25789">
    <property type="entry name" value="TPR_NAA35"/>
    <property type="match status" value="1"/>
</dbReference>
<dbReference type="PANTHER" id="PTHR21373:SF0">
    <property type="entry name" value="N-ALPHA-ACETYLTRANSFERASE 35, NATC AUXILIARY SUBUNIT"/>
    <property type="match status" value="1"/>
</dbReference>
<evidence type="ECO:0000313" key="7">
    <source>
        <dbReference type="EMBL" id="KAF2070296.1"/>
    </source>
</evidence>
<keyword evidence="4" id="KW-0175">Coiled coil</keyword>
<name>A0A8J4PPB5_9MYCE</name>
<protein>
    <submittedName>
        <fullName evidence="7">Uncharacterized protein</fullName>
    </submittedName>
</protein>
<evidence type="ECO:0000256" key="2">
    <source>
        <dbReference type="ARBA" id="ARBA00006289"/>
    </source>
</evidence>
<organism evidence="7 8">
    <name type="scientific">Polysphondylium violaceum</name>
    <dbReference type="NCBI Taxonomy" id="133409"/>
    <lineage>
        <taxon>Eukaryota</taxon>
        <taxon>Amoebozoa</taxon>
        <taxon>Evosea</taxon>
        <taxon>Eumycetozoa</taxon>
        <taxon>Dictyostelia</taxon>
        <taxon>Dictyosteliales</taxon>
        <taxon>Dictyosteliaceae</taxon>
        <taxon>Polysphondylium</taxon>
    </lineage>
</organism>
<keyword evidence="8" id="KW-1185">Reference proteome</keyword>
<dbReference type="InterPro" id="IPR057983">
    <property type="entry name" value="NAA35-like_N"/>
</dbReference>
<feature type="domain" description="NAA35-like N-terminal" evidence="5">
    <location>
        <begin position="47"/>
        <end position="138"/>
    </location>
</feature>
<evidence type="ECO:0000259" key="6">
    <source>
        <dbReference type="Pfam" id="PF25789"/>
    </source>
</evidence>
<dbReference type="GO" id="GO:0031417">
    <property type="term" value="C:NatC complex"/>
    <property type="evidence" value="ECO:0007669"/>
    <property type="project" value="InterPro"/>
</dbReference>
<comment type="caution">
    <text evidence="7">The sequence shown here is derived from an EMBL/GenBank/DDBJ whole genome shotgun (WGS) entry which is preliminary data.</text>
</comment>
<dbReference type="InterPro" id="IPR007244">
    <property type="entry name" value="Naa35_N"/>
</dbReference>
<dbReference type="OrthoDB" id="269405at2759"/>
<keyword evidence="3" id="KW-0963">Cytoplasm</keyword>
<gene>
    <name evidence="7" type="ORF">CYY_008388</name>
</gene>
<feature type="coiled-coil region" evidence="4">
    <location>
        <begin position="194"/>
        <end position="221"/>
    </location>
</feature>
<dbReference type="AlphaFoldDB" id="A0A8J4PPB5"/>
<accession>A0A8J4PPB5</accession>
<evidence type="ECO:0000256" key="1">
    <source>
        <dbReference type="ARBA" id="ARBA00004496"/>
    </source>
</evidence>
<evidence type="ECO:0000256" key="4">
    <source>
        <dbReference type="SAM" id="Coils"/>
    </source>
</evidence>
<dbReference type="Pfam" id="PF04112">
    <property type="entry name" value="Mak10"/>
    <property type="match status" value="1"/>
</dbReference>
<feature type="domain" description="NAA35-like TPR repeats" evidence="6">
    <location>
        <begin position="345"/>
        <end position="654"/>
    </location>
</feature>
<reference evidence="7" key="1">
    <citation type="submission" date="2020-01" db="EMBL/GenBank/DDBJ databases">
        <title>Development of genomics and gene disruption for Polysphondylium violaceum indicates a role for the polyketide synthase stlB in stalk morphogenesis.</title>
        <authorList>
            <person name="Narita B."/>
            <person name="Kawabe Y."/>
            <person name="Kin K."/>
            <person name="Saito T."/>
            <person name="Gibbs R."/>
            <person name="Kuspa A."/>
            <person name="Muzny D."/>
            <person name="Queller D."/>
            <person name="Richards S."/>
            <person name="Strassman J."/>
            <person name="Sucgang R."/>
            <person name="Worley K."/>
            <person name="Schaap P."/>
        </authorList>
    </citation>
    <scope>NUCLEOTIDE SEQUENCE</scope>
    <source>
        <strain evidence="7">QSvi11</strain>
    </source>
</reference>
<dbReference type="EMBL" id="AJWJ01000512">
    <property type="protein sequence ID" value="KAF2070296.1"/>
    <property type="molecule type" value="Genomic_DNA"/>
</dbReference>
<comment type="similarity">
    <text evidence="2">Belongs to the MAK10 family.</text>
</comment>
<dbReference type="InterPro" id="IPR057982">
    <property type="entry name" value="TPR_NAA35"/>
</dbReference>
<evidence type="ECO:0000259" key="5">
    <source>
        <dbReference type="Pfam" id="PF04112"/>
    </source>
</evidence>
<sequence>MSNQEKDTIGTALNQAISSLAIEEEKTQWTDNVLDIFTQATNDMVLGQLIHDSSFSFEACTYSLEIMNKDLDPGYAREKQYQPEQLYDQGKIVKDSTLDKKQILKIIDKLVILESGWLSADPLTVTLFTCMYLHFPHRLENNYFKTYVDALLANCDTTTKVVNKGDVCLEEDFNLSTFGLNLIYQGNQDSFLLVQELNQLENSLRKEIQDAEANNDSIEDINLLKSFLYRILFRKHLYFIIFSLSVANIVLAKKSIDEIIPIIKLLRKDSYIDREDIVIPPHVFDKFHTSMSIQVVENTYSSALDIFEKMATDFLIVFQMPHLYEPTSPSSTTNTDSNTKLDTKVNLPNILNYHFYLSRLSPNIIVRSVLRRLLFPLPKAKFFRMDSMKESIVEWMNNFGIPFTYLKKGEKVDIFINKFAEVLQKIFIHLALNRARQRRELKHNLFDLTILQNEGDILDCEFASNKTEIPIYFGSFIFHLKLRLMAHYLYLGFEIEVYSPNEYQMVYWYIDYVIGMQNQVTIFMHKQNHPPPKEKKGGKKLTPQQIQQQLQMAQPPPTIERLFMTAHHNVARGFFRLLTFLRMANKIRLDQSCEYSSAENRFLKKFEPFFNPPYQQPDPLTYESYVKSSVIDENSMNWFDIATSVLDLFKNSKLALDVIIQNEPKLRPIPPFMQEESKSLLRTMITMTLQLKKILPSNFDQFTPAQIDSIRKSPVPTDFTVVFDPKPNYPNIIINKN</sequence>